<dbReference type="InterPro" id="IPR035905">
    <property type="entry name" value="Barstar-like_sf"/>
</dbReference>
<keyword evidence="4" id="KW-1185">Reference proteome</keyword>
<dbReference type="Gene3D" id="3.30.370.10">
    <property type="entry name" value="Barstar-like"/>
    <property type="match status" value="1"/>
</dbReference>
<accession>A0A1G7RT08</accession>
<reference evidence="3 4" key="1">
    <citation type="submission" date="2016-10" db="EMBL/GenBank/DDBJ databases">
        <authorList>
            <person name="de Groot N.N."/>
        </authorList>
    </citation>
    <scope>NUCLEOTIDE SEQUENCE [LARGE SCALE GENOMIC DNA]</scope>
    <source>
        <strain evidence="3 4">CPCC 201354</strain>
    </source>
</reference>
<organism evidence="3 4">
    <name type="scientific">Sinosporangium album</name>
    <dbReference type="NCBI Taxonomy" id="504805"/>
    <lineage>
        <taxon>Bacteria</taxon>
        <taxon>Bacillati</taxon>
        <taxon>Actinomycetota</taxon>
        <taxon>Actinomycetes</taxon>
        <taxon>Streptosporangiales</taxon>
        <taxon>Streptosporangiaceae</taxon>
        <taxon>Sinosporangium</taxon>
    </lineage>
</organism>
<gene>
    <name evidence="3" type="ORF">SAMN05421505_10230</name>
</gene>
<dbReference type="AlphaFoldDB" id="A0A1G7RT08"/>
<name>A0A1G7RT08_9ACTN</name>
<dbReference type="InterPro" id="IPR000468">
    <property type="entry name" value="Barstar"/>
</dbReference>
<comment type="similarity">
    <text evidence="1">Belongs to the barstar family.</text>
</comment>
<evidence type="ECO:0000313" key="3">
    <source>
        <dbReference type="EMBL" id="SDG13873.1"/>
    </source>
</evidence>
<evidence type="ECO:0000313" key="4">
    <source>
        <dbReference type="Proteomes" id="UP000198923"/>
    </source>
</evidence>
<dbReference type="SUPFAM" id="SSF52038">
    <property type="entry name" value="Barstar-related"/>
    <property type="match status" value="1"/>
</dbReference>
<dbReference type="Pfam" id="PF01337">
    <property type="entry name" value="Barstar"/>
    <property type="match status" value="1"/>
</dbReference>
<evidence type="ECO:0000259" key="2">
    <source>
        <dbReference type="Pfam" id="PF01337"/>
    </source>
</evidence>
<evidence type="ECO:0000256" key="1">
    <source>
        <dbReference type="ARBA" id="ARBA00006845"/>
    </source>
</evidence>
<sequence length="148" mass="16015">MRHGESMGEQACEIWLVAGTGPATSDVGHHWLDGARCRTKRSLFEHWAARLSFPGYFSRNWDAFADCLADFTLADTAGGTGLVLTVENAGDLLADGEDADLAVLVEVLRDTVEDMRSSPDPSGRADITVEFSDTPAHLAKLRRRLPGG</sequence>
<feature type="domain" description="Barstar (barnase inhibitor)" evidence="2">
    <location>
        <begin position="32"/>
        <end position="118"/>
    </location>
</feature>
<proteinExistence type="inferred from homology"/>
<dbReference type="EMBL" id="FNCN01000002">
    <property type="protein sequence ID" value="SDG13873.1"/>
    <property type="molecule type" value="Genomic_DNA"/>
</dbReference>
<protein>
    <submittedName>
        <fullName evidence="3">Barstar (Barnase inhibitor)</fullName>
    </submittedName>
</protein>
<dbReference type="Proteomes" id="UP000198923">
    <property type="component" value="Unassembled WGS sequence"/>
</dbReference>